<dbReference type="SUPFAM" id="SSF53271">
    <property type="entry name" value="PRTase-like"/>
    <property type="match status" value="1"/>
</dbReference>
<evidence type="ECO:0000256" key="10">
    <source>
        <dbReference type="HAMAP-Rule" id="MF_01208"/>
    </source>
</evidence>
<dbReference type="InterPro" id="IPR029057">
    <property type="entry name" value="PRTase-like"/>
</dbReference>
<evidence type="ECO:0000256" key="1">
    <source>
        <dbReference type="ARBA" id="ARBA00004861"/>
    </source>
</evidence>
<dbReference type="InterPro" id="IPR023031">
    <property type="entry name" value="OPRT"/>
</dbReference>
<comment type="similarity">
    <text evidence="3">Belongs to the OMP decarboxylase family. Type 2 subfamily.</text>
</comment>
<dbReference type="GO" id="GO:0000287">
    <property type="term" value="F:magnesium ion binding"/>
    <property type="evidence" value="ECO:0007669"/>
    <property type="project" value="UniProtKB-UniRule"/>
</dbReference>
<keyword evidence="6" id="KW-0210">Decarboxylase</keyword>
<dbReference type="AlphaFoldDB" id="A0A3P3XG11"/>
<dbReference type="Gene3D" id="3.20.20.70">
    <property type="entry name" value="Aldolase class I"/>
    <property type="match status" value="1"/>
</dbReference>
<dbReference type="GO" id="GO:0004588">
    <property type="term" value="F:orotate phosphoribosyltransferase activity"/>
    <property type="evidence" value="ECO:0007669"/>
    <property type="project" value="UniProtKB-UniRule"/>
</dbReference>
<evidence type="ECO:0000256" key="6">
    <source>
        <dbReference type="ARBA" id="ARBA00022793"/>
    </source>
</evidence>
<sequence>MDFFERLESIIETRDSVLCIGLDPAFSAEEIAAKGKHACADQALERNVRIIEATADCVAAYKPNIAFYEALGDAGMAALRKTLDSIPKEIPIIIDAKRGDISSTAAAYAHALFGELHADAVTLNPYLGLDTLDPFLEWKGKGIFVLCRTSNPGAGFLQDIIIEGKPLYIEVAKRCAALQKKVGLVVAGNDLEALRKVRAVAPSQWFLSPGIGAQGGQADLAFAAGARDDGKGILVVAARSIADASDPAKAAVALRDAMRTARDTMLKQNKTENIQVAAPAAKAAQKAIADLKKAFVDALLSTGCFRLGEFTLKSGKKSPFYIDLRKLVSDPRAMKIAAQAYASLASECEYDRIAGIPAAGLPLATAASIEIGKPMIWPRMPVKEHGTGNRVEGEFRAGEHILLLDDLITTGASKIEAIDILRSEGLIVQDLVVLIERGAQGRQDMGSAGVNLRAFIHVKELFDVLLQNGTIDSRKYEQLMEYVAQE</sequence>
<evidence type="ECO:0000256" key="5">
    <source>
        <dbReference type="ARBA" id="ARBA00022679"/>
    </source>
</evidence>
<dbReference type="InterPro" id="IPR004467">
    <property type="entry name" value="Or_phspho_trans_dom"/>
</dbReference>
<comment type="pathway">
    <text evidence="1">Pyrimidine metabolism; UMP biosynthesis via de novo pathway; UMP from orotate: step 2/2.</text>
</comment>
<comment type="pathway">
    <text evidence="2 10">Pyrimidine metabolism; UMP biosynthesis via de novo pathway; UMP from orotate: step 1/2.</text>
</comment>
<dbReference type="NCBIfam" id="TIGR02127">
    <property type="entry name" value="pyrF_sub2"/>
    <property type="match status" value="1"/>
</dbReference>
<dbReference type="Pfam" id="PF00215">
    <property type="entry name" value="OMPdecase"/>
    <property type="match status" value="1"/>
</dbReference>
<protein>
    <recommendedName>
        <fullName evidence="10">Orotate phosphoribosyltransferase</fullName>
        <shortName evidence="10">OPRT</shortName>
        <shortName evidence="10">OPRTase</shortName>
        <ecNumber evidence="10">2.4.2.10</ecNumber>
    </recommendedName>
</protein>
<comment type="caution">
    <text evidence="10">Lacks conserved residue(s) required for the propagation of feature annotation.</text>
</comment>
<dbReference type="GO" id="GO:0006207">
    <property type="term" value="P:'de novo' pyrimidine nucleobase biosynthetic process"/>
    <property type="evidence" value="ECO:0007669"/>
    <property type="project" value="InterPro"/>
</dbReference>
<dbReference type="Gene3D" id="3.40.50.2020">
    <property type="match status" value="1"/>
</dbReference>
<evidence type="ECO:0000256" key="9">
    <source>
        <dbReference type="ARBA" id="ARBA00049157"/>
    </source>
</evidence>
<evidence type="ECO:0000256" key="2">
    <source>
        <dbReference type="ARBA" id="ARBA00004889"/>
    </source>
</evidence>
<dbReference type="InterPro" id="IPR013785">
    <property type="entry name" value="Aldolase_TIM"/>
</dbReference>
<keyword evidence="8 12" id="KW-0456">Lyase</keyword>
<comment type="function">
    <text evidence="10">Catalyzes the transfer of a ribosyl phosphate group from 5-phosphoribose 1-diphosphate to orotate, leading to the formation of orotidine monophosphate (OMP).</text>
</comment>
<comment type="similarity">
    <text evidence="10">Belongs to the purine/pyrimidine phosphoribosyltransferase family. PyrE subfamily.</text>
</comment>
<proteinExistence type="inferred from homology"/>
<dbReference type="EC" id="2.4.2.10" evidence="10"/>
<dbReference type="CDD" id="cd04725">
    <property type="entry name" value="OMP_decarboxylase_like"/>
    <property type="match status" value="1"/>
</dbReference>
<dbReference type="InterPro" id="IPR011995">
    <property type="entry name" value="OMPdecase_type-2"/>
</dbReference>
<dbReference type="SUPFAM" id="SSF51366">
    <property type="entry name" value="Ribulose-phoshate binding barrel"/>
    <property type="match status" value="1"/>
</dbReference>
<dbReference type="UniPathway" id="UPA00070">
    <property type="reaction ID" value="UER00119"/>
</dbReference>
<organism evidence="12">
    <name type="scientific">uncultured spirochete</name>
    <dbReference type="NCBI Taxonomy" id="156406"/>
    <lineage>
        <taxon>Bacteria</taxon>
        <taxon>Pseudomonadati</taxon>
        <taxon>Spirochaetota</taxon>
        <taxon>Spirochaetia</taxon>
        <taxon>Spirochaetales</taxon>
        <taxon>environmental samples</taxon>
    </lineage>
</organism>
<feature type="binding site" evidence="10">
    <location>
        <position position="409"/>
    </location>
    <ligand>
        <name>orotate</name>
        <dbReference type="ChEBI" id="CHEBI:30839"/>
    </ligand>
</feature>
<comment type="catalytic activity">
    <reaction evidence="9">
        <text>orotidine 5'-phosphate + H(+) = UMP + CO2</text>
        <dbReference type="Rhea" id="RHEA:11596"/>
        <dbReference type="ChEBI" id="CHEBI:15378"/>
        <dbReference type="ChEBI" id="CHEBI:16526"/>
        <dbReference type="ChEBI" id="CHEBI:57538"/>
        <dbReference type="ChEBI" id="CHEBI:57865"/>
        <dbReference type="EC" id="4.1.1.23"/>
    </reaction>
</comment>
<feature type="domain" description="Orotidine 5'-phosphate decarboxylase" evidence="11">
    <location>
        <begin position="17"/>
        <end position="254"/>
    </location>
</feature>
<evidence type="ECO:0000259" key="11">
    <source>
        <dbReference type="SMART" id="SM00934"/>
    </source>
</evidence>
<dbReference type="HAMAP" id="MF_01208">
    <property type="entry name" value="PyrE"/>
    <property type="match status" value="1"/>
</dbReference>
<dbReference type="NCBIfam" id="TIGR00336">
    <property type="entry name" value="pyrE"/>
    <property type="match status" value="1"/>
</dbReference>
<name>A0A3P3XG11_9SPIR</name>
<evidence type="ECO:0000256" key="8">
    <source>
        <dbReference type="ARBA" id="ARBA00023239"/>
    </source>
</evidence>
<keyword evidence="5 10" id="KW-0808">Transferase</keyword>
<feature type="binding site" evidence="10">
    <location>
        <position position="437"/>
    </location>
    <ligand>
        <name>orotate</name>
        <dbReference type="ChEBI" id="CHEBI:30839"/>
    </ligand>
</feature>
<accession>A0A3P3XG11</accession>
<evidence type="ECO:0000256" key="3">
    <source>
        <dbReference type="ARBA" id="ARBA00008847"/>
    </source>
</evidence>
<dbReference type="SMART" id="SM00934">
    <property type="entry name" value="OMPdecase"/>
    <property type="match status" value="1"/>
</dbReference>
<evidence type="ECO:0000256" key="7">
    <source>
        <dbReference type="ARBA" id="ARBA00022975"/>
    </source>
</evidence>
<feature type="binding site" description="in other chain" evidence="10">
    <location>
        <position position="313"/>
    </location>
    <ligand>
        <name>5-phospho-alpha-D-ribose 1-diphosphate</name>
        <dbReference type="ChEBI" id="CHEBI:58017"/>
        <note>ligand shared between dimeric partners</note>
    </ligand>
</feature>
<feature type="binding site" evidence="10">
    <location>
        <position position="383"/>
    </location>
    <ligand>
        <name>5-phospho-alpha-D-ribose 1-diphosphate</name>
        <dbReference type="ChEBI" id="CHEBI:58017"/>
        <note>ligand shared between dimeric partners</note>
    </ligand>
</feature>
<dbReference type="GO" id="GO:0004590">
    <property type="term" value="F:orotidine-5'-phosphate decarboxylase activity"/>
    <property type="evidence" value="ECO:0007669"/>
    <property type="project" value="UniProtKB-UniRule"/>
</dbReference>
<feature type="binding site" evidence="10">
    <location>
        <position position="379"/>
    </location>
    <ligand>
        <name>5-phospho-alpha-D-ribose 1-diphosphate</name>
        <dbReference type="ChEBI" id="CHEBI:58017"/>
        <note>ligand shared between dimeric partners</note>
    </ligand>
</feature>
<evidence type="ECO:0000256" key="4">
    <source>
        <dbReference type="ARBA" id="ARBA00022676"/>
    </source>
</evidence>
<comment type="cofactor">
    <cofactor evidence="10">
        <name>Mg(2+)</name>
        <dbReference type="ChEBI" id="CHEBI:18420"/>
    </cofactor>
</comment>
<feature type="binding site" description="in other chain" evidence="10">
    <location>
        <begin position="405"/>
        <end position="413"/>
    </location>
    <ligand>
        <name>5-phospho-alpha-D-ribose 1-diphosphate</name>
        <dbReference type="ChEBI" id="CHEBI:58017"/>
        <note>ligand shared between dimeric partners</note>
    </ligand>
</feature>
<gene>
    <name evidence="10" type="primary">pyrE</name>
    <name evidence="12" type="ORF">SPIROBIBN47_130026</name>
</gene>
<reference evidence="12" key="1">
    <citation type="submission" date="2017-02" db="EMBL/GenBank/DDBJ databases">
        <authorList>
            <person name="Regsiter A."/>
            <person name="William W."/>
        </authorList>
    </citation>
    <scope>NUCLEOTIDE SEQUENCE</scope>
    <source>
        <strain evidence="12">Bib</strain>
    </source>
</reference>
<dbReference type="GO" id="GO:0044205">
    <property type="term" value="P:'de novo' UMP biosynthetic process"/>
    <property type="evidence" value="ECO:0007669"/>
    <property type="project" value="UniProtKB-UniRule"/>
</dbReference>
<dbReference type="InterPro" id="IPR001754">
    <property type="entry name" value="OMPdeCOase_dom"/>
</dbReference>
<dbReference type="CDD" id="cd06223">
    <property type="entry name" value="PRTases_typeI"/>
    <property type="match status" value="1"/>
</dbReference>
<keyword evidence="10" id="KW-0460">Magnesium</keyword>
<keyword evidence="4 10" id="KW-0328">Glycosyltransferase</keyword>
<dbReference type="PANTHER" id="PTHR43375:SF1">
    <property type="entry name" value="OROTIDINE 5'-PHOSPHATE DECARBOXYLASE"/>
    <property type="match status" value="1"/>
</dbReference>
<feature type="binding site" evidence="10">
    <location>
        <position position="385"/>
    </location>
    <ligand>
        <name>5-phospho-alpha-D-ribose 1-diphosphate</name>
        <dbReference type="ChEBI" id="CHEBI:58017"/>
        <note>ligand shared between dimeric partners</note>
    </ligand>
</feature>
<dbReference type="PANTHER" id="PTHR43375">
    <property type="entry name" value="OROTIDINE 5'-PHOSPHATE DECARBOXYLASE"/>
    <property type="match status" value="1"/>
</dbReference>
<comment type="subunit">
    <text evidence="10">Homodimer.</text>
</comment>
<comment type="catalytic activity">
    <reaction evidence="10">
        <text>orotidine 5'-phosphate + diphosphate = orotate + 5-phospho-alpha-D-ribose 1-diphosphate</text>
        <dbReference type="Rhea" id="RHEA:10380"/>
        <dbReference type="ChEBI" id="CHEBI:30839"/>
        <dbReference type="ChEBI" id="CHEBI:33019"/>
        <dbReference type="ChEBI" id="CHEBI:57538"/>
        <dbReference type="ChEBI" id="CHEBI:58017"/>
        <dbReference type="EC" id="2.4.2.10"/>
    </reaction>
</comment>
<dbReference type="EMBL" id="FWDM01000005">
    <property type="protein sequence ID" value="SLM10247.1"/>
    <property type="molecule type" value="Genomic_DNA"/>
</dbReference>
<dbReference type="InterPro" id="IPR000836">
    <property type="entry name" value="PRTase_dom"/>
</dbReference>
<dbReference type="InterPro" id="IPR011060">
    <property type="entry name" value="RibuloseP-bd_barrel"/>
</dbReference>
<evidence type="ECO:0000313" key="12">
    <source>
        <dbReference type="EMBL" id="SLM10247.1"/>
    </source>
</evidence>
<keyword evidence="7 10" id="KW-0665">Pyrimidine biosynthesis</keyword>